<reference evidence="2" key="1">
    <citation type="journal article" date="2014" name="Int. J. Syst. Evol. Microbiol.">
        <title>Complete genome sequence of Corynebacterium casei LMG S-19264T (=DSM 44701T), isolated from a smear-ripened cheese.</title>
        <authorList>
            <consortium name="US DOE Joint Genome Institute (JGI-PGF)"/>
            <person name="Walter F."/>
            <person name="Albersmeier A."/>
            <person name="Kalinowski J."/>
            <person name="Ruckert C."/>
        </authorList>
    </citation>
    <scope>NUCLEOTIDE SEQUENCE</scope>
    <source>
        <strain evidence="2">JCM 3035</strain>
    </source>
</reference>
<accession>A0A917RM59</accession>
<organism evidence="2 3">
    <name type="scientific">Streptomyces flaveus</name>
    <dbReference type="NCBI Taxonomy" id="66370"/>
    <lineage>
        <taxon>Bacteria</taxon>
        <taxon>Bacillati</taxon>
        <taxon>Actinomycetota</taxon>
        <taxon>Actinomycetes</taxon>
        <taxon>Kitasatosporales</taxon>
        <taxon>Streptomycetaceae</taxon>
        <taxon>Streptomyces</taxon>
        <taxon>Streptomyces aurantiacus group</taxon>
    </lineage>
</organism>
<dbReference type="AlphaFoldDB" id="A0A917RM59"/>
<reference evidence="2" key="2">
    <citation type="submission" date="2020-09" db="EMBL/GenBank/DDBJ databases">
        <authorList>
            <person name="Sun Q."/>
            <person name="Ohkuma M."/>
        </authorList>
    </citation>
    <scope>NUCLEOTIDE SEQUENCE</scope>
    <source>
        <strain evidence="2">JCM 3035</strain>
    </source>
</reference>
<sequence>MDDAATFAASETAMPRRKASHTTVRTRRPSLRDELSSPTVASNKSPSTDNGHSVALTASAPPCKAKAR</sequence>
<feature type="region of interest" description="Disordered" evidence="1">
    <location>
        <begin position="1"/>
        <end position="68"/>
    </location>
</feature>
<evidence type="ECO:0000313" key="3">
    <source>
        <dbReference type="Proteomes" id="UP000637788"/>
    </source>
</evidence>
<protein>
    <submittedName>
        <fullName evidence="2">Uncharacterized protein</fullName>
    </submittedName>
</protein>
<dbReference type="Proteomes" id="UP000637788">
    <property type="component" value="Unassembled WGS sequence"/>
</dbReference>
<dbReference type="EMBL" id="BMPQ01000046">
    <property type="protein sequence ID" value="GGL13201.1"/>
    <property type="molecule type" value="Genomic_DNA"/>
</dbReference>
<evidence type="ECO:0000256" key="1">
    <source>
        <dbReference type="SAM" id="MobiDB-lite"/>
    </source>
</evidence>
<feature type="compositionally biased region" description="Polar residues" evidence="1">
    <location>
        <begin position="36"/>
        <end position="51"/>
    </location>
</feature>
<gene>
    <name evidence="2" type="ORF">GCM10010094_87640</name>
</gene>
<proteinExistence type="predicted"/>
<comment type="caution">
    <text evidence="2">The sequence shown here is derived from an EMBL/GenBank/DDBJ whole genome shotgun (WGS) entry which is preliminary data.</text>
</comment>
<name>A0A917RM59_9ACTN</name>
<keyword evidence="3" id="KW-1185">Reference proteome</keyword>
<feature type="compositionally biased region" description="Basic residues" evidence="1">
    <location>
        <begin position="15"/>
        <end position="29"/>
    </location>
</feature>
<evidence type="ECO:0000313" key="2">
    <source>
        <dbReference type="EMBL" id="GGL13201.1"/>
    </source>
</evidence>